<dbReference type="PROSITE" id="PS50048">
    <property type="entry name" value="ZN2_CY6_FUNGAL_2"/>
    <property type="match status" value="1"/>
</dbReference>
<evidence type="ECO:0000259" key="6">
    <source>
        <dbReference type="PROSITE" id="PS50048"/>
    </source>
</evidence>
<protein>
    <recommendedName>
        <fullName evidence="6">Zn(2)-C6 fungal-type domain-containing protein</fullName>
    </recommendedName>
</protein>
<dbReference type="OrthoDB" id="2123952at2759"/>
<dbReference type="PANTHER" id="PTHR46910">
    <property type="entry name" value="TRANSCRIPTION FACTOR PDR1"/>
    <property type="match status" value="1"/>
</dbReference>
<organism evidence="7">
    <name type="scientific">Lichtheimia ramosa</name>
    <dbReference type="NCBI Taxonomy" id="688394"/>
    <lineage>
        <taxon>Eukaryota</taxon>
        <taxon>Fungi</taxon>
        <taxon>Fungi incertae sedis</taxon>
        <taxon>Mucoromycota</taxon>
        <taxon>Mucoromycotina</taxon>
        <taxon>Mucoromycetes</taxon>
        <taxon>Mucorales</taxon>
        <taxon>Lichtheimiaceae</taxon>
        <taxon>Lichtheimia</taxon>
    </lineage>
</organism>
<dbReference type="GO" id="GO:0008270">
    <property type="term" value="F:zinc ion binding"/>
    <property type="evidence" value="ECO:0007669"/>
    <property type="project" value="InterPro"/>
</dbReference>
<dbReference type="Gene3D" id="4.10.240.10">
    <property type="entry name" value="Zn(2)-C6 fungal-type DNA-binding domain"/>
    <property type="match status" value="1"/>
</dbReference>
<dbReference type="GO" id="GO:0005634">
    <property type="term" value="C:nucleus"/>
    <property type="evidence" value="ECO:0007669"/>
    <property type="project" value="UniProtKB-SubCell"/>
</dbReference>
<dbReference type="CDD" id="cd00067">
    <property type="entry name" value="GAL4"/>
    <property type="match status" value="1"/>
</dbReference>
<evidence type="ECO:0000256" key="3">
    <source>
        <dbReference type="ARBA" id="ARBA00023125"/>
    </source>
</evidence>
<dbReference type="GO" id="GO:0003677">
    <property type="term" value="F:DNA binding"/>
    <property type="evidence" value="ECO:0007669"/>
    <property type="project" value="UniProtKB-KW"/>
</dbReference>
<feature type="compositionally biased region" description="Low complexity" evidence="5">
    <location>
        <begin position="93"/>
        <end position="111"/>
    </location>
</feature>
<keyword evidence="4" id="KW-0539">Nucleus</keyword>
<name>A0A077WWY9_9FUNG</name>
<evidence type="ECO:0000256" key="2">
    <source>
        <dbReference type="ARBA" id="ARBA00022723"/>
    </source>
</evidence>
<keyword evidence="3" id="KW-0238">DNA-binding</keyword>
<accession>A0A077WWY9</accession>
<feature type="region of interest" description="Disordered" evidence="5">
    <location>
        <begin position="90"/>
        <end position="114"/>
    </location>
</feature>
<evidence type="ECO:0000256" key="1">
    <source>
        <dbReference type="ARBA" id="ARBA00004123"/>
    </source>
</evidence>
<proteinExistence type="predicted"/>
<dbReference type="InterPro" id="IPR020448">
    <property type="entry name" value="Maltose_ferment_reg_DNA-bd"/>
</dbReference>
<dbReference type="PRINTS" id="PR00054">
    <property type="entry name" value="FUNGALZNCYS"/>
</dbReference>
<evidence type="ECO:0000256" key="5">
    <source>
        <dbReference type="SAM" id="MobiDB-lite"/>
    </source>
</evidence>
<dbReference type="PANTHER" id="PTHR46910:SF3">
    <property type="entry name" value="HALOTOLERANCE PROTEIN 9-RELATED"/>
    <property type="match status" value="1"/>
</dbReference>
<dbReference type="Pfam" id="PF00172">
    <property type="entry name" value="Zn_clus"/>
    <property type="match status" value="1"/>
</dbReference>
<evidence type="ECO:0000256" key="4">
    <source>
        <dbReference type="ARBA" id="ARBA00023242"/>
    </source>
</evidence>
<dbReference type="InterPro" id="IPR001138">
    <property type="entry name" value="Zn2Cys6_DnaBD"/>
</dbReference>
<dbReference type="InterPro" id="IPR036864">
    <property type="entry name" value="Zn2-C6_fun-type_DNA-bd_sf"/>
</dbReference>
<dbReference type="PROSITE" id="PS00463">
    <property type="entry name" value="ZN2_CY6_FUNGAL_1"/>
    <property type="match status" value="1"/>
</dbReference>
<feature type="domain" description="Zn(2)-C6 fungal-type" evidence="6">
    <location>
        <begin position="25"/>
        <end position="55"/>
    </location>
</feature>
<reference evidence="7" key="1">
    <citation type="journal article" date="2014" name="Genome Announc.">
        <title>De novo whole-genome sequence and genome annotation of Lichtheimia ramosa.</title>
        <authorList>
            <person name="Linde J."/>
            <person name="Schwartze V."/>
            <person name="Binder U."/>
            <person name="Lass-Florl C."/>
            <person name="Voigt K."/>
            <person name="Horn F."/>
        </authorList>
    </citation>
    <scope>NUCLEOTIDE SEQUENCE</scope>
    <source>
        <strain evidence="7">JMRC FSU:6197</strain>
    </source>
</reference>
<keyword evidence="2" id="KW-0479">Metal-binding</keyword>
<dbReference type="SMART" id="SM00066">
    <property type="entry name" value="GAL4"/>
    <property type="match status" value="1"/>
</dbReference>
<evidence type="ECO:0000313" key="7">
    <source>
        <dbReference type="EMBL" id="CDS12131.1"/>
    </source>
</evidence>
<comment type="subcellular location">
    <subcellularLocation>
        <location evidence="1">Nucleus</location>
    </subcellularLocation>
</comment>
<sequence length="162" mass="17971">MPRKSSQSTAATSAEQPLRRKVTLACMVCRKKKVKCNGVQPACARCQAMGLQCQYSDPPKKRGPPKGYVEVINSRARRIESLLSNSGVYRPMISTNQNSNNSNTSDNNDISSTKETAATVLSPSSYNRQQPSNDIFKLVAECAPTTYLHQQMHNYSPVRFLL</sequence>
<dbReference type="AlphaFoldDB" id="A0A077WWY9"/>
<dbReference type="SUPFAM" id="SSF57701">
    <property type="entry name" value="Zn2/Cys6 DNA-binding domain"/>
    <property type="match status" value="1"/>
</dbReference>
<dbReference type="PRINTS" id="PR00755">
    <property type="entry name" value="AFLATOXINBRP"/>
</dbReference>
<gene>
    <name evidence="7" type="ORF">LRAMOSA04326</name>
</gene>
<dbReference type="GO" id="GO:0000981">
    <property type="term" value="F:DNA-binding transcription factor activity, RNA polymerase II-specific"/>
    <property type="evidence" value="ECO:0007669"/>
    <property type="project" value="InterPro"/>
</dbReference>
<dbReference type="InterPro" id="IPR050987">
    <property type="entry name" value="AtrR-like"/>
</dbReference>
<dbReference type="EMBL" id="LK023357">
    <property type="protein sequence ID" value="CDS12131.1"/>
    <property type="molecule type" value="Genomic_DNA"/>
</dbReference>